<reference evidence="1 2" key="1">
    <citation type="submission" date="2018-02" db="EMBL/GenBank/DDBJ databases">
        <authorList>
            <person name="Moore K."/>
            <person name="Momper L."/>
        </authorList>
    </citation>
    <scope>NUCLEOTIDE SEQUENCE [LARGE SCALE GENOMIC DNA]</scope>
    <source>
        <strain evidence="1 2">CCALA 015</strain>
    </source>
</reference>
<dbReference type="Proteomes" id="UP000238218">
    <property type="component" value="Unassembled WGS sequence"/>
</dbReference>
<gene>
    <name evidence="1" type="ORF">C7B81_05515</name>
</gene>
<evidence type="ECO:0000313" key="1">
    <source>
        <dbReference type="EMBL" id="PSB38164.1"/>
    </source>
</evidence>
<proteinExistence type="predicted"/>
<evidence type="ECO:0000313" key="2">
    <source>
        <dbReference type="Proteomes" id="UP000238218"/>
    </source>
</evidence>
<comment type="caution">
    <text evidence="1">The sequence shown here is derived from an EMBL/GenBank/DDBJ whole genome shotgun (WGS) entry which is preliminary data.</text>
</comment>
<name>A0ABX5FBG9_9CHRO</name>
<protein>
    <submittedName>
        <fullName evidence="1">Uncharacterized protein</fullName>
    </submittedName>
</protein>
<keyword evidence="2" id="KW-1185">Reference proteome</keyword>
<reference evidence="1 2" key="2">
    <citation type="submission" date="2018-03" db="EMBL/GenBank/DDBJ databases">
        <title>The ancient ancestry and fast evolution of plastids.</title>
        <authorList>
            <person name="Moore K.R."/>
            <person name="Magnabosco C."/>
            <person name="Momper L."/>
            <person name="Gold D.A."/>
            <person name="Bosak T."/>
            <person name="Fournier G.P."/>
        </authorList>
    </citation>
    <scope>NUCLEOTIDE SEQUENCE [LARGE SCALE GENOMIC DNA]</scope>
    <source>
        <strain evidence="1 2">CCALA 015</strain>
    </source>
</reference>
<dbReference type="EMBL" id="PVWP01000003">
    <property type="protein sequence ID" value="PSB38164.1"/>
    <property type="molecule type" value="Genomic_DNA"/>
</dbReference>
<accession>A0ABX5FBG9</accession>
<sequence length="63" mass="7298">MDAWLERLALGRELIADRRFTQALALGVGAENLWVRPPLWDRRIDLPEPDGREIRLVNAAYLE</sequence>
<organism evidence="1 2">
    <name type="scientific">Aphanothece cf. minutissima CCALA 015</name>
    <dbReference type="NCBI Taxonomy" id="2107695"/>
    <lineage>
        <taxon>Bacteria</taxon>
        <taxon>Bacillati</taxon>
        <taxon>Cyanobacteriota</taxon>
        <taxon>Cyanophyceae</taxon>
        <taxon>Oscillatoriophycideae</taxon>
        <taxon>Chroococcales</taxon>
        <taxon>Aphanothecaceae</taxon>
        <taxon>Aphanothece</taxon>
    </lineage>
</organism>